<dbReference type="PANTHER" id="PTHR45930:SF1">
    <property type="entry name" value="ADHESION G PROTEIN-COUPLED RECEPTOR A2"/>
    <property type="match status" value="1"/>
</dbReference>
<dbReference type="InterPro" id="IPR051963">
    <property type="entry name" value="Adhesion_GPCR_A"/>
</dbReference>
<reference evidence="18" key="3">
    <citation type="submission" date="2025-09" db="UniProtKB">
        <authorList>
            <consortium name="Ensembl"/>
        </authorList>
    </citation>
    <scope>IDENTIFICATION</scope>
</reference>
<protein>
    <submittedName>
        <fullName evidence="18">Adhesion G protein-coupled receptor A2</fullName>
    </submittedName>
</protein>
<dbReference type="InterPro" id="IPR032675">
    <property type="entry name" value="LRR_dom_sf"/>
</dbReference>
<dbReference type="InterPro" id="IPR007110">
    <property type="entry name" value="Ig-like_dom"/>
</dbReference>
<dbReference type="InterPro" id="IPR013151">
    <property type="entry name" value="Immunoglobulin_dom"/>
</dbReference>
<feature type="region of interest" description="Disordered" evidence="11">
    <location>
        <begin position="1049"/>
        <end position="1173"/>
    </location>
</feature>
<dbReference type="InterPro" id="IPR013783">
    <property type="entry name" value="Ig-like_fold"/>
</dbReference>
<dbReference type="PROSITE" id="PS50835">
    <property type="entry name" value="IG_LIKE"/>
    <property type="match status" value="1"/>
</dbReference>
<feature type="domain" description="G-protein coupled receptors family 2 profile 1" evidence="15">
    <location>
        <begin position="256"/>
        <end position="346"/>
    </location>
</feature>
<feature type="transmembrane region" description="Helical" evidence="12">
    <location>
        <begin position="911"/>
        <end position="934"/>
    </location>
</feature>
<reference evidence="18" key="2">
    <citation type="submission" date="2025-08" db="UniProtKB">
        <authorList>
            <consortium name="Ensembl"/>
        </authorList>
    </citation>
    <scope>IDENTIFICATION</scope>
</reference>
<keyword evidence="6 12" id="KW-0472">Membrane</keyword>
<feature type="transmembrane region" description="Helical" evidence="12">
    <location>
        <begin position="741"/>
        <end position="762"/>
    </location>
</feature>
<feature type="transmembrane region" description="Helical" evidence="12">
    <location>
        <begin position="940"/>
        <end position="959"/>
    </location>
</feature>
<dbReference type="PROSITE" id="PS50227">
    <property type="entry name" value="G_PROTEIN_RECEP_F2_3"/>
    <property type="match status" value="1"/>
</dbReference>
<feature type="compositionally biased region" description="Low complexity" evidence="11">
    <location>
        <begin position="1049"/>
        <end position="1061"/>
    </location>
</feature>
<evidence type="ECO:0000259" key="16">
    <source>
        <dbReference type="PROSITE" id="PS50261"/>
    </source>
</evidence>
<dbReference type="InterPro" id="IPR058808">
    <property type="entry name" value="GAIN_ADGRA2/3"/>
</dbReference>
<dbReference type="AlphaFoldDB" id="A0A8C4RCN3"/>
<evidence type="ECO:0000259" key="14">
    <source>
        <dbReference type="PROSITE" id="PS50221"/>
    </source>
</evidence>
<feature type="domain" description="Ig-like" evidence="17">
    <location>
        <begin position="171"/>
        <end position="273"/>
    </location>
</feature>
<evidence type="ECO:0000313" key="19">
    <source>
        <dbReference type="Proteomes" id="UP000694620"/>
    </source>
</evidence>
<dbReference type="InterPro" id="IPR000203">
    <property type="entry name" value="GPS"/>
</dbReference>
<dbReference type="InterPro" id="IPR057244">
    <property type="entry name" value="GAIN_B"/>
</dbReference>
<dbReference type="Gene3D" id="1.20.1070.10">
    <property type="entry name" value="Rhodopsin 7-helix transmembrane proteins"/>
    <property type="match status" value="1"/>
</dbReference>
<evidence type="ECO:0000256" key="13">
    <source>
        <dbReference type="SAM" id="SignalP"/>
    </source>
</evidence>
<keyword evidence="13" id="KW-0732">Signal</keyword>
<dbReference type="GO" id="GO:0007417">
    <property type="term" value="P:central nervous system development"/>
    <property type="evidence" value="ECO:0007669"/>
    <property type="project" value="TreeGrafter"/>
</dbReference>
<organism evidence="18 19">
    <name type="scientific">Erpetoichthys calabaricus</name>
    <name type="common">Rope fish</name>
    <name type="synonym">Calamoichthys calabaricus</name>
    <dbReference type="NCBI Taxonomy" id="27687"/>
    <lineage>
        <taxon>Eukaryota</taxon>
        <taxon>Metazoa</taxon>
        <taxon>Chordata</taxon>
        <taxon>Craniata</taxon>
        <taxon>Vertebrata</taxon>
        <taxon>Euteleostomi</taxon>
        <taxon>Actinopterygii</taxon>
        <taxon>Polypteriformes</taxon>
        <taxon>Polypteridae</taxon>
        <taxon>Erpetoichthys</taxon>
    </lineage>
</organism>
<evidence type="ECO:0000259" key="17">
    <source>
        <dbReference type="PROSITE" id="PS50835"/>
    </source>
</evidence>
<accession>A0A8C4RCN3</accession>
<dbReference type="InterPro" id="IPR046338">
    <property type="entry name" value="GAIN_dom_sf"/>
</dbReference>
<keyword evidence="7" id="KW-1015">Disulfide bond</keyword>
<dbReference type="SMART" id="SM00008">
    <property type="entry name" value="HormR"/>
    <property type="match status" value="1"/>
</dbReference>
<dbReference type="GO" id="GO:1990909">
    <property type="term" value="C:Wnt signalosome"/>
    <property type="evidence" value="ECO:0007669"/>
    <property type="project" value="TreeGrafter"/>
</dbReference>
<dbReference type="GO" id="GO:0007166">
    <property type="term" value="P:cell surface receptor signaling pathway"/>
    <property type="evidence" value="ECO:0007669"/>
    <property type="project" value="InterPro"/>
</dbReference>
<feature type="transmembrane region" description="Helical" evidence="12">
    <location>
        <begin position="788"/>
        <end position="808"/>
    </location>
</feature>
<keyword evidence="5" id="KW-0297">G-protein coupled receptor</keyword>
<dbReference type="Gene3D" id="3.80.10.10">
    <property type="entry name" value="Ribonuclease Inhibitor"/>
    <property type="match status" value="1"/>
</dbReference>
<evidence type="ECO:0000256" key="1">
    <source>
        <dbReference type="ARBA" id="ARBA00004141"/>
    </source>
</evidence>
<evidence type="ECO:0000256" key="3">
    <source>
        <dbReference type="ARBA" id="ARBA00022692"/>
    </source>
</evidence>
<dbReference type="PANTHER" id="PTHR45930">
    <property type="entry name" value="G-PROTEIN COUPLED RECEPTOR 124-LIKE PROTEIN"/>
    <property type="match status" value="1"/>
</dbReference>
<dbReference type="InterPro" id="IPR001879">
    <property type="entry name" value="GPCR_2_extracellular_dom"/>
</dbReference>
<dbReference type="PROSITE" id="PS50261">
    <property type="entry name" value="G_PROTEIN_RECEP_F2_4"/>
    <property type="match status" value="1"/>
</dbReference>
<evidence type="ECO:0000256" key="2">
    <source>
        <dbReference type="ARBA" id="ARBA00007343"/>
    </source>
</evidence>
<dbReference type="SUPFAM" id="SSF48726">
    <property type="entry name" value="Immunoglobulin"/>
    <property type="match status" value="1"/>
</dbReference>
<dbReference type="Gene3D" id="2.60.220.50">
    <property type="match status" value="1"/>
</dbReference>
<dbReference type="Gene3D" id="4.10.1240.10">
    <property type="entry name" value="GPCR, family 2, extracellular hormone receptor domain"/>
    <property type="match status" value="1"/>
</dbReference>
<sequence length="1272" mass="139159">MRKPCNWNWLLLLVAALALWGVRPAEGCPDLVTSRCSCTDERSKVHTTPTVRKKVICSGEELLEPPHPSLLPNRTVTLESVTLMTDFFTRDLSNNRIGCLSSEMFHGLHNLTKLDFKTDFLVCDCNMRWAPTYFHKPFIRLSEDTICAFPSSLKGKPLKGLKESQLTCDGPLELHTLVLLPSLRQVVFQGDRLPFQCTAALLDQSTSLHWRHNGQVVTSDLEQGISLEESVVHDCTLVTSELILSNVRVTSSGEWECLVETARGNTSRKVDIVVLESSASYCPAERVANNRGDFRWPRTLAGITAFQPCLQYHFAVEGNVEKRALRRCDRSGHWEEGDYSQCQYVNDITRVLYTFVLMPVNASNALTIAHQLRTYTVEASTFSDAMDVLYVARMMEKLLVHAGLIRELSEIIFEMASNMMQVDEQILWRAQKEEQACSSIVQSLEKIAMLSLNSNSQDLSSRNIALDAYLIKPARYTGLSCTALQRRDVGVGDRTDTGHDMLLRFRCTTGVLNATLHSFAVKNTIGLASVSLPLTLFPPAAPMDCKLQFLAFRNGKLFPNTSNTSRTVEQGKRHVVNSPVVYVGLDGCSSWNFSDPITISLRHSFPGSDSVAVHWNFDMQDGRGGWSQDGCELIGSDPNISTLICFHFNNYAVLQVQERINPSLVPVEVLHPVIYTCTAILLLCLFTVLITHILHHSSIGISRKSWHTLLNLCFRIAMTTAVFAGGITLTSYSSICQAVGIALHYSTLSTLLWISVSARVIYKDAVWQSERPPEGEQVIPTQRPMLRFYLIADGVPLIICGITAAVNINNYGDANPYCWLVWRPSLGAFYVPAGSAVLVSWIYFLCTVFCLRSHHQPKGPTTIATSSSLSPLPETLPAHGGSASLPSTDSVVGMMHGGMTIEDQYSVKMRLLALVSTHVLFALLWTFAALSVLRVGDGDLIFSCLYGVTAVTLGIFLVVHHCIRRLDVQIAWLACCPAYRQSLPMPAYMHPCAPGDTERESQIFIGCLPPDVAATASVKSSSSPSGSSNLSNPGPCKLTNLLQVAQENGTNTNNVTLSTTTAPQPQRRAYKAGSRTKQSQSAPGQYHHKAHHRLKTLRSAGGSAMALGPAGLERLTPPQKKSISSESASLHNSHSESQASPLPNGKRKGLSETTATSPSEGSDGGSSGRRKPYPLVLLPSVATRAAALCQVAQKRSASRDNIKLAATAEREAKRSSYPLNTTIAINVPSGTSQNGTLKGSGYELDLNSTDDPPGIGETGVMKGGVWKSETTV</sequence>
<dbReference type="Pfam" id="PF00002">
    <property type="entry name" value="7tm_2"/>
    <property type="match status" value="1"/>
</dbReference>
<dbReference type="GeneTree" id="ENSGT00940000158941"/>
<dbReference type="Pfam" id="PF00047">
    <property type="entry name" value="ig"/>
    <property type="match status" value="1"/>
</dbReference>
<feature type="transmembrane region" description="Helical" evidence="12">
    <location>
        <begin position="712"/>
        <end position="735"/>
    </location>
</feature>
<feature type="chain" id="PRO_5034158856" evidence="13">
    <location>
        <begin position="28"/>
        <end position="1272"/>
    </location>
</feature>
<keyword evidence="10" id="KW-0393">Immunoglobulin domain</keyword>
<evidence type="ECO:0000313" key="18">
    <source>
        <dbReference type="Ensembl" id="ENSECRP00000000472.1"/>
    </source>
</evidence>
<evidence type="ECO:0000259" key="15">
    <source>
        <dbReference type="PROSITE" id="PS50227"/>
    </source>
</evidence>
<dbReference type="PROSITE" id="PS50221">
    <property type="entry name" value="GAIN_B"/>
    <property type="match status" value="1"/>
</dbReference>
<feature type="domain" description="G-protein coupled receptors family 2 profile 2" evidence="16">
    <location>
        <begin position="667"/>
        <end position="965"/>
    </location>
</feature>
<proteinExistence type="inferred from homology"/>
<keyword evidence="9" id="KW-0807">Transducer</keyword>
<evidence type="ECO:0000256" key="8">
    <source>
        <dbReference type="ARBA" id="ARBA00023170"/>
    </source>
</evidence>
<dbReference type="Pfam" id="PF26588">
    <property type="entry name" value="GAIN_ADGRA3"/>
    <property type="match status" value="1"/>
</dbReference>
<keyword evidence="3 12" id="KW-0812">Transmembrane</keyword>
<feature type="compositionally biased region" description="Low complexity" evidence="11">
    <location>
        <begin position="1122"/>
        <end position="1137"/>
    </location>
</feature>
<feature type="transmembrane region" description="Helical" evidence="12">
    <location>
        <begin position="669"/>
        <end position="691"/>
    </location>
</feature>
<dbReference type="Gene3D" id="2.60.40.10">
    <property type="entry name" value="Immunoglobulins"/>
    <property type="match status" value="1"/>
</dbReference>
<dbReference type="InterPro" id="IPR000832">
    <property type="entry name" value="GPCR_2_secretin-like"/>
</dbReference>
<feature type="domain" description="GAIN-B" evidence="14">
    <location>
        <begin position="505"/>
        <end position="661"/>
    </location>
</feature>
<evidence type="ECO:0000256" key="5">
    <source>
        <dbReference type="ARBA" id="ARBA00023040"/>
    </source>
</evidence>
<evidence type="ECO:0000256" key="10">
    <source>
        <dbReference type="ARBA" id="ARBA00023319"/>
    </source>
</evidence>
<evidence type="ECO:0000256" key="12">
    <source>
        <dbReference type="SAM" id="Phobius"/>
    </source>
</evidence>
<dbReference type="GO" id="GO:0004930">
    <property type="term" value="F:G protein-coupled receptor activity"/>
    <property type="evidence" value="ECO:0007669"/>
    <property type="project" value="UniProtKB-KW"/>
</dbReference>
<comment type="subcellular location">
    <subcellularLocation>
        <location evidence="1">Membrane</location>
        <topology evidence="1">Multi-pass membrane protein</topology>
    </subcellularLocation>
</comment>
<feature type="compositionally biased region" description="Basic residues" evidence="11">
    <location>
        <begin position="1086"/>
        <end position="1096"/>
    </location>
</feature>
<feature type="transmembrane region" description="Helical" evidence="12">
    <location>
        <begin position="828"/>
        <end position="851"/>
    </location>
</feature>
<evidence type="ECO:0000256" key="4">
    <source>
        <dbReference type="ARBA" id="ARBA00022989"/>
    </source>
</evidence>
<dbReference type="InterPro" id="IPR036445">
    <property type="entry name" value="GPCR_2_extracell_dom_sf"/>
</dbReference>
<dbReference type="Proteomes" id="UP000694620">
    <property type="component" value="Chromosome 1"/>
</dbReference>
<keyword evidence="19" id="KW-1185">Reference proteome</keyword>
<dbReference type="InterPro" id="IPR017981">
    <property type="entry name" value="GPCR_2-like_7TM"/>
</dbReference>
<dbReference type="Pfam" id="PF02793">
    <property type="entry name" value="HRM"/>
    <property type="match status" value="1"/>
</dbReference>
<gene>
    <name evidence="18" type="primary">ADGRA2</name>
    <name evidence="18" type="synonym">adgra2</name>
</gene>
<dbReference type="GO" id="GO:0002040">
    <property type="term" value="P:sprouting angiogenesis"/>
    <property type="evidence" value="ECO:0007669"/>
    <property type="project" value="TreeGrafter"/>
</dbReference>
<dbReference type="InterPro" id="IPR003599">
    <property type="entry name" value="Ig_sub"/>
</dbReference>
<keyword evidence="8" id="KW-0675">Receptor</keyword>
<dbReference type="SUPFAM" id="SSF52058">
    <property type="entry name" value="L domain-like"/>
    <property type="match status" value="1"/>
</dbReference>
<comment type="similarity">
    <text evidence="2">Belongs to the G-protein coupled receptor 2 family. Adhesion G-protein coupled receptor (ADGR) subfamily.</text>
</comment>
<evidence type="ECO:0000256" key="6">
    <source>
        <dbReference type="ARBA" id="ARBA00023136"/>
    </source>
</evidence>
<evidence type="ECO:0000256" key="7">
    <source>
        <dbReference type="ARBA" id="ARBA00023157"/>
    </source>
</evidence>
<name>A0A8C4RCN3_ERPCA</name>
<dbReference type="Ensembl" id="ENSECRT00000000483.1">
    <property type="protein sequence ID" value="ENSECRP00000000472.1"/>
    <property type="gene ID" value="ENSECRG00000000274.1"/>
</dbReference>
<evidence type="ECO:0000256" key="11">
    <source>
        <dbReference type="SAM" id="MobiDB-lite"/>
    </source>
</evidence>
<dbReference type="Pfam" id="PF01825">
    <property type="entry name" value="GPS"/>
    <property type="match status" value="1"/>
</dbReference>
<reference evidence="18" key="1">
    <citation type="submission" date="2021-06" db="EMBL/GenBank/DDBJ databases">
        <authorList>
            <consortium name="Wellcome Sanger Institute Data Sharing"/>
        </authorList>
    </citation>
    <scope>NUCLEOTIDE SEQUENCE [LARGE SCALE GENOMIC DNA]</scope>
</reference>
<evidence type="ECO:0000256" key="9">
    <source>
        <dbReference type="ARBA" id="ARBA00023224"/>
    </source>
</evidence>
<feature type="signal peptide" evidence="13">
    <location>
        <begin position="1"/>
        <end position="27"/>
    </location>
</feature>
<dbReference type="GO" id="GO:0090263">
    <property type="term" value="P:positive regulation of canonical Wnt signaling pathway"/>
    <property type="evidence" value="ECO:0007669"/>
    <property type="project" value="TreeGrafter"/>
</dbReference>
<dbReference type="InterPro" id="IPR036179">
    <property type="entry name" value="Ig-like_dom_sf"/>
</dbReference>
<dbReference type="GO" id="GO:0005886">
    <property type="term" value="C:plasma membrane"/>
    <property type="evidence" value="ECO:0007669"/>
    <property type="project" value="TreeGrafter"/>
</dbReference>
<dbReference type="SMART" id="SM00409">
    <property type="entry name" value="IG"/>
    <property type="match status" value="1"/>
</dbReference>
<dbReference type="SUPFAM" id="SSF111418">
    <property type="entry name" value="Hormone receptor domain"/>
    <property type="match status" value="1"/>
</dbReference>
<keyword evidence="4 12" id="KW-1133">Transmembrane helix</keyword>